<evidence type="ECO:0000256" key="6">
    <source>
        <dbReference type="ARBA" id="ARBA00022857"/>
    </source>
</evidence>
<feature type="binding site" evidence="10">
    <location>
        <position position="547"/>
    </location>
    <ligand>
        <name>NADP(+)</name>
        <dbReference type="ChEBI" id="CHEBI:58349"/>
    </ligand>
</feature>
<dbReference type="Gene3D" id="2.40.30.10">
    <property type="entry name" value="Translation factors"/>
    <property type="match status" value="1"/>
</dbReference>
<dbReference type="EC" id="1.6.2.4" evidence="10 11"/>
<feature type="binding site" evidence="10">
    <location>
        <begin position="607"/>
        <end position="608"/>
    </location>
    <ligand>
        <name>NADP(+)</name>
        <dbReference type="ChEBI" id="CHEBI:58349"/>
    </ligand>
</feature>
<comment type="function">
    <text evidence="10">This enzyme is required for electron transfer from NADP to cytochrome P450 in microsomes. It can also provide electron transfer to heme oxygenase and cytochrome B5.</text>
</comment>
<dbReference type="InterPro" id="IPR023208">
    <property type="entry name" value="P450R"/>
</dbReference>
<feature type="binding site" evidence="10">
    <location>
        <position position="207"/>
    </location>
    <ligand>
        <name>FMN</name>
        <dbReference type="ChEBI" id="CHEBI:58210"/>
    </ligand>
</feature>
<evidence type="ECO:0000256" key="2">
    <source>
        <dbReference type="ARBA" id="ARBA00022643"/>
    </source>
</evidence>
<dbReference type="SUPFAM" id="SSF52343">
    <property type="entry name" value="Ferredoxin reductase-like, C-terminal NADP-linked domain"/>
    <property type="match status" value="1"/>
</dbReference>
<dbReference type="SUPFAM" id="SSF63380">
    <property type="entry name" value="Riboflavin synthase domain-like"/>
    <property type="match status" value="1"/>
</dbReference>
<dbReference type="PRINTS" id="PR00369">
    <property type="entry name" value="FLAVODOXIN"/>
</dbReference>
<dbReference type="FunFam" id="3.40.50.80:FF:000001">
    <property type="entry name" value="NADPH--cytochrome P450 reductase 1"/>
    <property type="match status" value="1"/>
</dbReference>
<evidence type="ECO:0000259" key="13">
    <source>
        <dbReference type="PROSITE" id="PS50902"/>
    </source>
</evidence>
<keyword evidence="1 10" id="KW-0285">Flavoprotein</keyword>
<evidence type="ECO:0000313" key="15">
    <source>
        <dbReference type="EMBL" id="AHB59865.1"/>
    </source>
</evidence>
<dbReference type="EMBL" id="KF591574">
    <property type="protein sequence ID" value="AHB59865.1"/>
    <property type="molecule type" value="mRNA"/>
</dbReference>
<dbReference type="GO" id="GO:0010181">
    <property type="term" value="F:FMN binding"/>
    <property type="evidence" value="ECO:0007669"/>
    <property type="project" value="UniProtKB-UniRule"/>
</dbReference>
<dbReference type="GO" id="GO:0005789">
    <property type="term" value="C:endoplasmic reticulum membrane"/>
    <property type="evidence" value="ECO:0007669"/>
    <property type="project" value="UniProtKB-SubCell"/>
</dbReference>
<dbReference type="PROSITE" id="PS51384">
    <property type="entry name" value="FAD_FR"/>
    <property type="match status" value="1"/>
</dbReference>
<evidence type="ECO:0000256" key="3">
    <source>
        <dbReference type="ARBA" id="ARBA00022692"/>
    </source>
</evidence>
<feature type="domain" description="FAD-binding FR-type" evidence="14">
    <location>
        <begin position="278"/>
        <end position="533"/>
    </location>
</feature>
<dbReference type="GO" id="GO:0050661">
    <property type="term" value="F:NADP binding"/>
    <property type="evidence" value="ECO:0007669"/>
    <property type="project" value="UniProtKB-UniRule"/>
</dbReference>
<feature type="region of interest" description="Disordered" evidence="12">
    <location>
        <begin position="497"/>
        <end position="517"/>
    </location>
</feature>
<dbReference type="SUPFAM" id="SSF52218">
    <property type="entry name" value="Flavoproteins"/>
    <property type="match status" value="1"/>
</dbReference>
<dbReference type="PROSITE" id="PS50902">
    <property type="entry name" value="FLAVODOXIN_LIKE"/>
    <property type="match status" value="1"/>
</dbReference>
<comment type="similarity">
    <text evidence="10">Belongs to the NADPH--cytochrome P450 reductase family.</text>
</comment>
<dbReference type="InterPro" id="IPR001094">
    <property type="entry name" value="Flavdoxin-like"/>
</dbReference>
<keyword evidence="8 10" id="KW-0560">Oxidoreductase</keyword>
<keyword evidence="9 10" id="KW-0472">Membrane</keyword>
<keyword evidence="6 10" id="KW-0521">NADP</keyword>
<evidence type="ECO:0000256" key="9">
    <source>
        <dbReference type="ARBA" id="ARBA00023136"/>
    </source>
</evidence>
<dbReference type="Pfam" id="PF00258">
    <property type="entry name" value="Flavodoxin_1"/>
    <property type="match status" value="1"/>
</dbReference>
<feature type="domain" description="Flavodoxin-like" evidence="13">
    <location>
        <begin position="79"/>
        <end position="223"/>
    </location>
</feature>
<dbReference type="InterPro" id="IPR017938">
    <property type="entry name" value="Riboflavin_synthase-like_b-brl"/>
</dbReference>
<evidence type="ECO:0000256" key="1">
    <source>
        <dbReference type="ARBA" id="ARBA00022630"/>
    </source>
</evidence>
<dbReference type="FunFam" id="3.40.50.360:FF:000009">
    <property type="entry name" value="NADPH--cytochrome P450 reductase"/>
    <property type="match status" value="1"/>
</dbReference>
<protein>
    <recommendedName>
        <fullName evidence="10 11">NADPH--cytochrome P450 reductase</fullName>
        <shortName evidence="10">CPR</shortName>
        <shortName evidence="10">P450R</shortName>
        <ecNumber evidence="10 11">1.6.2.4</ecNumber>
    </recommendedName>
</protein>
<dbReference type="OrthoDB" id="1856718at2759"/>
<comment type="caution">
    <text evidence="10">Lacks conserved residue(s) required for the propagation of feature annotation.</text>
</comment>
<feature type="binding site" evidence="10">
    <location>
        <position position="688"/>
    </location>
    <ligand>
        <name>FAD</name>
        <dbReference type="ChEBI" id="CHEBI:57692"/>
    </ligand>
</feature>
<feature type="binding site" evidence="10">
    <location>
        <position position="477"/>
    </location>
    <ligand>
        <name>FAD</name>
        <dbReference type="ChEBI" id="CHEBI:57692"/>
    </ligand>
</feature>
<dbReference type="InterPro" id="IPR029039">
    <property type="entry name" value="Flavoprotein-like_sf"/>
</dbReference>
<feature type="binding site" evidence="10">
    <location>
        <position position="650"/>
    </location>
    <ligand>
        <name>NADP(+)</name>
        <dbReference type="ChEBI" id="CHEBI:58349"/>
    </ligand>
</feature>
<evidence type="ECO:0000256" key="11">
    <source>
        <dbReference type="PIRNR" id="PIRNR000208"/>
    </source>
</evidence>
<comment type="cofactor">
    <cofactor evidence="10">
        <name>FAD</name>
        <dbReference type="ChEBI" id="CHEBI:57692"/>
    </cofactor>
    <text evidence="10">Binds 1 FAD per monomer.</text>
</comment>
<proteinExistence type="evidence at transcript level"/>
<feature type="binding site" evidence="10">
    <location>
        <begin position="613"/>
        <end position="617"/>
    </location>
    <ligand>
        <name>NADP(+)</name>
        <dbReference type="ChEBI" id="CHEBI:58349"/>
    </ligand>
</feature>
<dbReference type="InterPro" id="IPR017927">
    <property type="entry name" value="FAD-bd_FR_type"/>
</dbReference>
<evidence type="ECO:0000256" key="5">
    <source>
        <dbReference type="ARBA" id="ARBA00022827"/>
    </source>
</evidence>
<dbReference type="Gene3D" id="3.40.50.80">
    <property type="entry name" value="Nucleotide-binding domain of ferredoxin-NADP reductase (FNR) module"/>
    <property type="match status" value="1"/>
</dbReference>
<organism evidence="15">
    <name type="scientific">Nilaparvata lugens</name>
    <name type="common">Brown planthopper</name>
    <dbReference type="NCBI Taxonomy" id="108931"/>
    <lineage>
        <taxon>Eukaryota</taxon>
        <taxon>Metazoa</taxon>
        <taxon>Ecdysozoa</taxon>
        <taxon>Arthropoda</taxon>
        <taxon>Hexapoda</taxon>
        <taxon>Insecta</taxon>
        <taxon>Pterygota</taxon>
        <taxon>Neoptera</taxon>
        <taxon>Paraneoptera</taxon>
        <taxon>Hemiptera</taxon>
        <taxon>Auchenorrhyncha</taxon>
        <taxon>Fulgoroidea</taxon>
        <taxon>Delphacidae</taxon>
        <taxon>Delphacinae</taxon>
        <taxon>Nilaparvata</taxon>
    </lineage>
</organism>
<feature type="binding site" evidence="10">
    <location>
        <begin position="487"/>
        <end position="490"/>
    </location>
    <ligand>
        <name>FAD</name>
        <dbReference type="ChEBI" id="CHEBI:57692"/>
    </ligand>
</feature>
<keyword evidence="2 10" id="KW-0288">FMN</keyword>
<evidence type="ECO:0000256" key="8">
    <source>
        <dbReference type="ARBA" id="ARBA00023002"/>
    </source>
</evidence>
<dbReference type="GO" id="GO:0003958">
    <property type="term" value="F:NADPH-hemoprotein reductase activity"/>
    <property type="evidence" value="ECO:0007669"/>
    <property type="project" value="UniProtKB-UniRule"/>
</dbReference>
<dbReference type="InterPro" id="IPR023173">
    <property type="entry name" value="NADPH_Cyt_P450_Rdtase_alpha"/>
</dbReference>
<feature type="transmembrane region" description="Helical" evidence="10">
    <location>
        <begin position="17"/>
        <end position="38"/>
    </location>
</feature>
<feature type="binding site" evidence="10">
    <location>
        <begin position="471"/>
        <end position="473"/>
    </location>
    <ligand>
        <name>FAD</name>
        <dbReference type="ChEBI" id="CHEBI:57692"/>
    </ligand>
</feature>
<sequence length="689" mass="77869">MEVEADLGAESMKDESFFGPLDILLITALLGIAAWWFMKDKKKEDGYKSYSIQPTALGSSSDTSGNSFIKKLKTSGRSLVAFYGSQTGTGEEFAGRLAKEGVRYQMKGMVADPEEYDMGELINMKEIPNSLAVFCLATYGEGDPTDNAMDFYEWLQNGSADLTGLNYTVFGLGNKTYEHYNAVGIYVDQRLEELGATRVCELGLGDDDANIEDDFITWKDKFWPSVCEYFGIETMGEDVSIRQYQLVEHTEINTDRVYTGEVARLHSLKNQRPPFDVKNPYLAPITVNRELHKAGNRSCMHIEFNIEGSRMRYDTGDHCAVYAKNDDENVEKLGKLLGVNLDTLFTLTNTDEDSSKKHPFPCPTSYRTALTYYLDITSNPRTHILKELSEYCSNPEEQVKLKSMASTSPEGKQLYNSWIIQDNRNILHILEDMPSCKPPIDHICELLPRLQCRYYSISSSSKLHPTTVHITAVRVEYKTPTGRLNKGVATCWLADKKPSPVSAPPPAEEESPPPPPSTALVPVFIRKSQFKLPTRPQTPIIMIGPGTGLAPFRGFIQERDLYRKEGKPVGDTILYFGCRKKSEDYIYQEELEEYVASGTLKLYVAFSREQQQKQYVTHLLEKNKEELWNVIGENNGHLYVCGDAKNMARDVHNIVVSVIKEKGNMEEAQANTYLKKMEAQKRYSADVWS</sequence>
<dbReference type="HAMAP" id="MF_03212">
    <property type="entry name" value="NCPR"/>
    <property type="match status" value="1"/>
</dbReference>
<evidence type="ECO:0000256" key="10">
    <source>
        <dbReference type="HAMAP-Rule" id="MF_03212"/>
    </source>
</evidence>
<evidence type="ECO:0000256" key="12">
    <source>
        <dbReference type="SAM" id="MobiDB-lite"/>
    </source>
</evidence>
<dbReference type="Gene3D" id="3.40.50.360">
    <property type="match status" value="1"/>
</dbReference>
<dbReference type="Pfam" id="PF00667">
    <property type="entry name" value="FAD_binding_1"/>
    <property type="match status" value="1"/>
</dbReference>
<evidence type="ECO:0000256" key="7">
    <source>
        <dbReference type="ARBA" id="ARBA00022989"/>
    </source>
</evidence>
<dbReference type="GO" id="GO:0009725">
    <property type="term" value="P:response to hormone"/>
    <property type="evidence" value="ECO:0007669"/>
    <property type="project" value="TreeGrafter"/>
</dbReference>
<dbReference type="Pfam" id="PF00175">
    <property type="entry name" value="NAD_binding_1"/>
    <property type="match status" value="1"/>
</dbReference>
<dbReference type="InterPro" id="IPR039261">
    <property type="entry name" value="FNR_nucleotide-bd"/>
</dbReference>
<dbReference type="InterPro" id="IPR008254">
    <property type="entry name" value="Flavodoxin/NO_synth"/>
</dbReference>
<dbReference type="GO" id="GO:0050660">
    <property type="term" value="F:flavin adenine dinucleotide binding"/>
    <property type="evidence" value="ECO:0007669"/>
    <property type="project" value="UniProtKB-UniRule"/>
</dbReference>
<dbReference type="PIRSF" id="PIRSF000208">
    <property type="entry name" value="P450R"/>
    <property type="match status" value="1"/>
</dbReference>
<dbReference type="FunFam" id="1.20.990.10:FF:000001">
    <property type="entry name" value="NADPH--cytochrome P450 reductase"/>
    <property type="match status" value="1"/>
</dbReference>
<dbReference type="GO" id="GO:0005829">
    <property type="term" value="C:cytosol"/>
    <property type="evidence" value="ECO:0007669"/>
    <property type="project" value="TreeGrafter"/>
</dbReference>
<dbReference type="AlphaFoldDB" id="V5T7J1"/>
<dbReference type="PANTHER" id="PTHR19384">
    <property type="entry name" value="NITRIC OXIDE SYNTHASE-RELATED"/>
    <property type="match status" value="1"/>
</dbReference>
<accession>V5T7J1</accession>
<keyword evidence="5 10" id="KW-0274">FAD</keyword>
<feature type="binding site" evidence="10">
    <location>
        <begin position="137"/>
        <end position="140"/>
    </location>
    <ligand>
        <name>FMN</name>
        <dbReference type="ChEBI" id="CHEBI:58210"/>
    </ligand>
</feature>
<dbReference type="InterPro" id="IPR003097">
    <property type="entry name" value="CysJ-like_FAD-binding"/>
</dbReference>
<comment type="similarity">
    <text evidence="10 11">In the C-terminal section; belongs to the flavoprotein pyridine nucleotide cytochrome reductase family.</text>
</comment>
<comment type="catalytic activity">
    <reaction evidence="10 11">
        <text>2 oxidized [cytochrome P450] + NADPH = 2 reduced [cytochrome P450] + NADP(+) + H(+)</text>
        <dbReference type="Rhea" id="RHEA:24040"/>
        <dbReference type="Rhea" id="RHEA-COMP:14627"/>
        <dbReference type="Rhea" id="RHEA-COMP:14628"/>
        <dbReference type="ChEBI" id="CHEBI:15378"/>
        <dbReference type="ChEBI" id="CHEBI:55376"/>
        <dbReference type="ChEBI" id="CHEBI:57783"/>
        <dbReference type="ChEBI" id="CHEBI:58349"/>
        <dbReference type="ChEBI" id="CHEBI:60344"/>
        <dbReference type="EC" id="1.6.2.4"/>
    </reaction>
</comment>
<dbReference type="SMR" id="V5T7J1"/>
<comment type="similarity">
    <text evidence="10">In the N-terminal section; belongs to the flavodoxin family.</text>
</comment>
<feature type="binding site" evidence="10">
    <location>
        <begin position="85"/>
        <end position="90"/>
    </location>
    <ligand>
        <name>FMN</name>
        <dbReference type="ChEBI" id="CHEBI:58210"/>
    </ligand>
</feature>
<dbReference type="InterPro" id="IPR001433">
    <property type="entry name" value="OxRdtase_FAD/NAD-bd"/>
</dbReference>
<comment type="subcellular location">
    <subcellularLocation>
        <location evidence="10">Endoplasmic reticulum membrane</location>
        <topology evidence="10">Single-pass membrane protein</topology>
        <orientation evidence="10">Cytoplasmic side</orientation>
    </subcellularLocation>
</comment>
<feature type="binding site" evidence="10">
    <location>
        <begin position="172"/>
        <end position="181"/>
    </location>
    <ligand>
        <name>FMN</name>
        <dbReference type="ChEBI" id="CHEBI:58210"/>
    </ligand>
</feature>
<keyword evidence="3 10" id="KW-0812">Transmembrane</keyword>
<dbReference type="PRINTS" id="PR00371">
    <property type="entry name" value="FPNCR"/>
</dbReference>
<keyword evidence="4 10" id="KW-0256">Endoplasmic reticulum</keyword>
<keyword evidence="7 10" id="KW-1133">Transmembrane helix</keyword>
<feature type="binding site" evidence="10">
    <location>
        <begin position="453"/>
        <end position="456"/>
    </location>
    <ligand>
        <name>FAD</name>
        <dbReference type="ChEBI" id="CHEBI:57692"/>
    </ligand>
</feature>
<dbReference type="CDD" id="cd06204">
    <property type="entry name" value="CYPOR"/>
    <property type="match status" value="1"/>
</dbReference>
<feature type="compositionally biased region" description="Pro residues" evidence="12">
    <location>
        <begin position="501"/>
        <end position="517"/>
    </location>
</feature>
<dbReference type="InterPro" id="IPR001709">
    <property type="entry name" value="Flavoprot_Pyr_Nucl_cyt_Rdtase"/>
</dbReference>
<evidence type="ECO:0000256" key="4">
    <source>
        <dbReference type="ARBA" id="ARBA00022824"/>
    </source>
</evidence>
<evidence type="ECO:0000259" key="14">
    <source>
        <dbReference type="PROSITE" id="PS51384"/>
    </source>
</evidence>
<name>V5T7J1_NILLU</name>
<feature type="binding site" evidence="10">
    <location>
        <position position="297"/>
    </location>
    <ligand>
        <name>NADP(+)</name>
        <dbReference type="ChEBI" id="CHEBI:58349"/>
    </ligand>
</feature>
<dbReference type="PANTHER" id="PTHR19384:SF17">
    <property type="entry name" value="NADPH--CYTOCHROME P450 REDUCTASE"/>
    <property type="match status" value="1"/>
</dbReference>
<dbReference type="Gene3D" id="1.20.990.10">
    <property type="entry name" value="NADPH-cytochrome p450 Reductase, Chain A, domain 3"/>
    <property type="match status" value="1"/>
</dbReference>
<reference evidence="15" key="1">
    <citation type="submission" date="2013-08" db="EMBL/GenBank/DDBJ databases">
        <authorList>
            <person name="Liu S."/>
            <person name="Zhou W.-W."/>
            <person name="Zhu Z.-R."/>
        </authorList>
    </citation>
    <scope>NUCLEOTIDE SEQUENCE</scope>
    <source>
        <strain evidence="15">Hangzhou</strain>
    </source>
</reference>
<comment type="cofactor">
    <cofactor evidence="10">
        <name>FMN</name>
        <dbReference type="ChEBI" id="CHEBI:58210"/>
    </cofactor>
    <text evidence="10">Binds 1 FMN per monomer.</text>
</comment>